<comment type="caution">
    <text evidence="6">The sequence shown here is derived from an EMBL/GenBank/DDBJ whole genome shotgun (WGS) entry which is preliminary data.</text>
</comment>
<dbReference type="Gene3D" id="1.10.357.10">
    <property type="entry name" value="Tetracycline Repressor, domain 2"/>
    <property type="match status" value="1"/>
</dbReference>
<organism evidence="6 7">
    <name type="scientific">Rhodococcus artemisiae</name>
    <dbReference type="NCBI Taxonomy" id="714159"/>
    <lineage>
        <taxon>Bacteria</taxon>
        <taxon>Bacillati</taxon>
        <taxon>Actinomycetota</taxon>
        <taxon>Actinomycetes</taxon>
        <taxon>Mycobacteriales</taxon>
        <taxon>Nocardiaceae</taxon>
        <taxon>Rhodococcus</taxon>
    </lineage>
</organism>
<evidence type="ECO:0000313" key="6">
    <source>
        <dbReference type="EMBL" id="MEE2060371.1"/>
    </source>
</evidence>
<dbReference type="PROSITE" id="PS50977">
    <property type="entry name" value="HTH_TETR_2"/>
    <property type="match status" value="1"/>
</dbReference>
<dbReference type="InterPro" id="IPR001647">
    <property type="entry name" value="HTH_TetR"/>
</dbReference>
<proteinExistence type="predicted"/>
<dbReference type="PRINTS" id="PR00455">
    <property type="entry name" value="HTHTETR"/>
</dbReference>
<dbReference type="EMBL" id="JAUTXY010000012">
    <property type="protein sequence ID" value="MEE2060371.1"/>
    <property type="molecule type" value="Genomic_DNA"/>
</dbReference>
<keyword evidence="2 4" id="KW-0238">DNA-binding</keyword>
<dbReference type="PANTHER" id="PTHR30055:SF238">
    <property type="entry name" value="MYCOFACTOCIN BIOSYNTHESIS TRANSCRIPTIONAL REGULATOR MFTR-RELATED"/>
    <property type="match status" value="1"/>
</dbReference>
<dbReference type="PANTHER" id="PTHR30055">
    <property type="entry name" value="HTH-TYPE TRANSCRIPTIONAL REGULATOR RUTR"/>
    <property type="match status" value="1"/>
</dbReference>
<dbReference type="InterPro" id="IPR050109">
    <property type="entry name" value="HTH-type_TetR-like_transc_reg"/>
</dbReference>
<evidence type="ECO:0000313" key="7">
    <source>
        <dbReference type="Proteomes" id="UP001336020"/>
    </source>
</evidence>
<dbReference type="InterPro" id="IPR009057">
    <property type="entry name" value="Homeodomain-like_sf"/>
</dbReference>
<keyword evidence="7" id="KW-1185">Reference proteome</keyword>
<evidence type="ECO:0000256" key="4">
    <source>
        <dbReference type="PROSITE-ProRule" id="PRU00335"/>
    </source>
</evidence>
<evidence type="ECO:0000256" key="2">
    <source>
        <dbReference type="ARBA" id="ARBA00023125"/>
    </source>
</evidence>
<name>A0ABU7LFP1_9NOCA</name>
<evidence type="ECO:0000259" key="5">
    <source>
        <dbReference type="PROSITE" id="PS50977"/>
    </source>
</evidence>
<dbReference type="RefSeq" id="WP_330135558.1">
    <property type="nucleotide sequence ID" value="NZ_JAUTXY010000012.1"/>
</dbReference>
<evidence type="ECO:0000256" key="1">
    <source>
        <dbReference type="ARBA" id="ARBA00023015"/>
    </source>
</evidence>
<accession>A0ABU7LFP1</accession>
<sequence length="208" mass="23718">MTLKSQARVPDLRERRRQETRLEISKAALELFELQGFAATTVEEIARAAGVSSSTFFRCFATKEESVCGPDRELETEIVEWLESIPQEDINLPGIEAFYERSLQRLMTSSEDTRDRILRTRRLIASDNHLRAAAFAADALAMCRITMSVAERLRGLRSESFARLLVESAGVASRIAFDTWVRRIERGEDADLVEIYRTTRTDLREVVT</sequence>
<feature type="DNA-binding region" description="H-T-H motif" evidence="4">
    <location>
        <begin position="41"/>
        <end position="60"/>
    </location>
</feature>
<dbReference type="SUPFAM" id="SSF46689">
    <property type="entry name" value="Homeodomain-like"/>
    <property type="match status" value="1"/>
</dbReference>
<dbReference type="Proteomes" id="UP001336020">
    <property type="component" value="Unassembled WGS sequence"/>
</dbReference>
<gene>
    <name evidence="6" type="ORF">Q7514_22880</name>
</gene>
<protein>
    <submittedName>
        <fullName evidence="6">Helix-turn-helix domain-containing protein</fullName>
    </submittedName>
</protein>
<evidence type="ECO:0000256" key="3">
    <source>
        <dbReference type="ARBA" id="ARBA00023163"/>
    </source>
</evidence>
<keyword evidence="1" id="KW-0805">Transcription regulation</keyword>
<keyword evidence="3" id="KW-0804">Transcription</keyword>
<reference evidence="6 7" key="1">
    <citation type="submission" date="2023-07" db="EMBL/GenBank/DDBJ databases">
        <authorList>
            <person name="Girao M."/>
            <person name="Carvalho M.F."/>
        </authorList>
    </citation>
    <scope>NUCLEOTIDE SEQUENCE [LARGE SCALE GENOMIC DNA]</scope>
    <source>
        <strain evidence="6 7">YIM65754</strain>
    </source>
</reference>
<dbReference type="Pfam" id="PF00440">
    <property type="entry name" value="TetR_N"/>
    <property type="match status" value="1"/>
</dbReference>
<feature type="domain" description="HTH tetR-type" evidence="5">
    <location>
        <begin position="18"/>
        <end position="78"/>
    </location>
</feature>